<organism evidence="2 3">
    <name type="scientific">Peribacillus saganii</name>
    <dbReference type="NCBI Taxonomy" id="2303992"/>
    <lineage>
        <taxon>Bacteria</taxon>
        <taxon>Bacillati</taxon>
        <taxon>Bacillota</taxon>
        <taxon>Bacilli</taxon>
        <taxon>Bacillales</taxon>
        <taxon>Bacillaceae</taxon>
        <taxon>Peribacillus</taxon>
    </lineage>
</organism>
<dbReference type="EMBL" id="QVTE01000030">
    <property type="protein sequence ID" value="RFU68920.1"/>
    <property type="molecule type" value="Genomic_DNA"/>
</dbReference>
<accession>A0A372LN30</accession>
<feature type="transmembrane region" description="Helical" evidence="1">
    <location>
        <begin position="45"/>
        <end position="63"/>
    </location>
</feature>
<dbReference type="AlphaFoldDB" id="A0A372LN30"/>
<protein>
    <submittedName>
        <fullName evidence="2">Uncharacterized protein</fullName>
    </submittedName>
</protein>
<gene>
    <name evidence="2" type="ORF">D0469_10540</name>
</gene>
<sequence length="74" mass="8378">MKGEIIGSGEYICRWKRGGDLLFKLYGHQQCHRATGGTIYEMPHFITARILIILSLPLLIVALKRQFLSGGRAY</sequence>
<comment type="caution">
    <text evidence="2">The sequence shown here is derived from an EMBL/GenBank/DDBJ whole genome shotgun (WGS) entry which is preliminary data.</text>
</comment>
<evidence type="ECO:0000313" key="3">
    <source>
        <dbReference type="Proteomes" id="UP000264541"/>
    </source>
</evidence>
<keyword evidence="3" id="KW-1185">Reference proteome</keyword>
<name>A0A372LN30_9BACI</name>
<keyword evidence="1" id="KW-0812">Transmembrane</keyword>
<proteinExistence type="predicted"/>
<reference evidence="2 3" key="1">
    <citation type="submission" date="2018-08" db="EMBL/GenBank/DDBJ databases">
        <title>Bacillus chawlae sp. nov., Bacillus glennii sp. nov., and Bacillus saganii sp. nov. Isolated from the Vehicle Assembly Building at Kennedy Space Center where the Viking Spacecraft were Assembled.</title>
        <authorList>
            <person name="Seuylemezian A."/>
            <person name="Vaishampayan P."/>
        </authorList>
    </citation>
    <scope>NUCLEOTIDE SEQUENCE [LARGE SCALE GENOMIC DNA]</scope>
    <source>
        <strain evidence="2 3">V47-23a</strain>
    </source>
</reference>
<evidence type="ECO:0000313" key="2">
    <source>
        <dbReference type="EMBL" id="RFU68920.1"/>
    </source>
</evidence>
<keyword evidence="1" id="KW-1133">Transmembrane helix</keyword>
<dbReference type="Proteomes" id="UP000264541">
    <property type="component" value="Unassembled WGS sequence"/>
</dbReference>
<evidence type="ECO:0000256" key="1">
    <source>
        <dbReference type="SAM" id="Phobius"/>
    </source>
</evidence>
<keyword evidence="1" id="KW-0472">Membrane</keyword>